<dbReference type="GeneID" id="41959493"/>
<dbReference type="RefSeq" id="XP_030985183.1">
    <property type="nucleotide sequence ID" value="XM_031124584.1"/>
</dbReference>
<dbReference type="PRINTS" id="PR00385">
    <property type="entry name" value="P450"/>
</dbReference>
<dbReference type="CDD" id="cd11059">
    <property type="entry name" value="CYP_fungal"/>
    <property type="match status" value="1"/>
</dbReference>
<evidence type="ECO:0000256" key="3">
    <source>
        <dbReference type="ARBA" id="ARBA00022723"/>
    </source>
</evidence>
<dbReference type="PROSITE" id="PS00086">
    <property type="entry name" value="CYTOCHROME_P450"/>
    <property type="match status" value="1"/>
</dbReference>
<evidence type="ECO:0000256" key="4">
    <source>
        <dbReference type="ARBA" id="ARBA00023004"/>
    </source>
</evidence>
<dbReference type="GO" id="GO:0004497">
    <property type="term" value="F:monooxygenase activity"/>
    <property type="evidence" value="ECO:0007669"/>
    <property type="project" value="UniProtKB-KW"/>
</dbReference>
<dbReference type="GO" id="GO:0005506">
    <property type="term" value="F:iron ion binding"/>
    <property type="evidence" value="ECO:0007669"/>
    <property type="project" value="InterPro"/>
</dbReference>
<name>A0A6P8BD76_PYRGI</name>
<feature type="binding site" description="axial binding residue" evidence="5">
    <location>
        <position position="461"/>
    </location>
    <ligand>
        <name>heme</name>
        <dbReference type="ChEBI" id="CHEBI:30413"/>
    </ligand>
    <ligandPart>
        <name>Fe</name>
        <dbReference type="ChEBI" id="CHEBI:18248"/>
    </ligandPart>
</feature>
<keyword evidence="2 5" id="KW-0349">Heme</keyword>
<gene>
    <name evidence="9" type="ORF">PgNI_04539</name>
</gene>
<protein>
    <recommendedName>
        <fullName evidence="10">Cytochrome P450</fullName>
    </recommendedName>
</protein>
<feature type="transmembrane region" description="Helical" evidence="7">
    <location>
        <begin position="36"/>
        <end position="57"/>
    </location>
</feature>
<evidence type="ECO:0000313" key="9">
    <source>
        <dbReference type="RefSeq" id="XP_030985183.1"/>
    </source>
</evidence>
<reference evidence="9" key="1">
    <citation type="journal article" date="2019" name="Mol. Biol. Evol.">
        <title>Blast fungal genomes show frequent chromosomal changes, gene gains and losses, and effector gene turnover.</title>
        <authorList>
            <person name="Gomez Luciano L.B."/>
            <person name="Jason Tsai I."/>
            <person name="Chuma I."/>
            <person name="Tosa Y."/>
            <person name="Chen Y.H."/>
            <person name="Li J.Y."/>
            <person name="Li M.Y."/>
            <person name="Jade Lu M.Y."/>
            <person name="Nakayashiki H."/>
            <person name="Li W.H."/>
        </authorList>
    </citation>
    <scope>NUCLEOTIDE SEQUENCE</scope>
    <source>
        <strain evidence="9">NI907</strain>
    </source>
</reference>
<comment type="cofactor">
    <cofactor evidence="1 5">
        <name>heme</name>
        <dbReference type="ChEBI" id="CHEBI:30413"/>
    </cofactor>
</comment>
<dbReference type="InterPro" id="IPR001128">
    <property type="entry name" value="Cyt_P450"/>
</dbReference>
<keyword evidence="7" id="KW-0812">Transmembrane</keyword>
<keyword evidence="4 5" id="KW-0408">Iron</keyword>
<dbReference type="GO" id="GO:0020037">
    <property type="term" value="F:heme binding"/>
    <property type="evidence" value="ECO:0007669"/>
    <property type="project" value="InterPro"/>
</dbReference>
<dbReference type="InterPro" id="IPR036396">
    <property type="entry name" value="Cyt_P450_sf"/>
</dbReference>
<evidence type="ECO:0000256" key="2">
    <source>
        <dbReference type="ARBA" id="ARBA00022617"/>
    </source>
</evidence>
<comment type="similarity">
    <text evidence="6">Belongs to the cytochrome P450 family.</text>
</comment>
<evidence type="ECO:0008006" key="10">
    <source>
        <dbReference type="Google" id="ProtNLM"/>
    </source>
</evidence>
<dbReference type="Proteomes" id="UP000515153">
    <property type="component" value="Unplaced"/>
</dbReference>
<dbReference type="AlphaFoldDB" id="A0A6P8BD76"/>
<proteinExistence type="inferred from homology"/>
<dbReference type="PRINTS" id="PR00463">
    <property type="entry name" value="EP450I"/>
</dbReference>
<evidence type="ECO:0000256" key="7">
    <source>
        <dbReference type="SAM" id="Phobius"/>
    </source>
</evidence>
<evidence type="ECO:0000313" key="8">
    <source>
        <dbReference type="Proteomes" id="UP000515153"/>
    </source>
</evidence>
<evidence type="ECO:0000256" key="5">
    <source>
        <dbReference type="PIRSR" id="PIRSR602401-1"/>
    </source>
</evidence>
<keyword evidence="6" id="KW-0560">Oxidoreductase</keyword>
<keyword evidence="8" id="KW-1185">Reference proteome</keyword>
<evidence type="ECO:0000256" key="1">
    <source>
        <dbReference type="ARBA" id="ARBA00001971"/>
    </source>
</evidence>
<keyword evidence="7" id="KW-0472">Membrane</keyword>
<dbReference type="PANTHER" id="PTHR24305">
    <property type="entry name" value="CYTOCHROME P450"/>
    <property type="match status" value="1"/>
</dbReference>
<keyword evidence="7" id="KW-1133">Transmembrane helix</keyword>
<sequence>MAGVPESEWCTCEPKVEFEGTMYPPAAKMSIPGASWIGNMLGSGAIVLGVWAVAYLIRCLRSPLRKVPGPWYSLFTGAVLKYNELQGRRTRYIHSLHLKYGPTVRLSPGEASFTGIDAIREIYGSGGSGYEKTEFYNLFTVYGRRTMFSTLDRESHARRKRVLADRYANTNVMKQPALSGIAERARRFVELCQGSVGGSLDIYTTLHSYAFDCVTHHLFHPLCTNSLQNKHDGDVMREVTFDSSFKNRLVKYYNPSLYQIIEPLLSLITKPRATPLANKFVLDTSAQTDASPFTLLDRLHQRKNGGDLEQIDIAAECLDHMVAGIDTTGDALCFLMYQLSLPSSAPFQRKLQAELAANPDPDETPFDKLPYLDAVVQEGLRCFPAIPMSLPRYVPSGGRHVDGYFMPQGTIVSCQAYSVHRINGDVFPHPETFNPDRWLDVEGDATRRRYMFAFSHGGRGCVGRHLAFVEMKLLLRDIYSRYSTIPDSKMTDEAMAMSDQIISSRPAGQECLMRFIPLADNAK</sequence>
<dbReference type="PANTHER" id="PTHR24305:SF164">
    <property type="entry name" value="P450, PUTATIVE (EUROFUNG)-RELATED"/>
    <property type="match status" value="1"/>
</dbReference>
<keyword evidence="3 5" id="KW-0479">Metal-binding</keyword>
<dbReference type="KEGG" id="pgri:PgNI_04539"/>
<evidence type="ECO:0000256" key="6">
    <source>
        <dbReference type="RuleBase" id="RU000461"/>
    </source>
</evidence>
<dbReference type="GO" id="GO:0016705">
    <property type="term" value="F:oxidoreductase activity, acting on paired donors, with incorporation or reduction of molecular oxygen"/>
    <property type="evidence" value="ECO:0007669"/>
    <property type="project" value="InterPro"/>
</dbReference>
<dbReference type="InterPro" id="IPR017972">
    <property type="entry name" value="Cyt_P450_CS"/>
</dbReference>
<keyword evidence="6" id="KW-0503">Monooxygenase</keyword>
<reference evidence="9" key="3">
    <citation type="submission" date="2025-08" db="UniProtKB">
        <authorList>
            <consortium name="RefSeq"/>
        </authorList>
    </citation>
    <scope>IDENTIFICATION</scope>
    <source>
        <strain evidence="9">NI907</strain>
    </source>
</reference>
<dbReference type="InterPro" id="IPR050121">
    <property type="entry name" value="Cytochrome_P450_monoxygenase"/>
</dbReference>
<organism evidence="8 9">
    <name type="scientific">Pyricularia grisea</name>
    <name type="common">Crabgrass-specific blast fungus</name>
    <name type="synonym">Magnaporthe grisea</name>
    <dbReference type="NCBI Taxonomy" id="148305"/>
    <lineage>
        <taxon>Eukaryota</taxon>
        <taxon>Fungi</taxon>
        <taxon>Dikarya</taxon>
        <taxon>Ascomycota</taxon>
        <taxon>Pezizomycotina</taxon>
        <taxon>Sordariomycetes</taxon>
        <taxon>Sordariomycetidae</taxon>
        <taxon>Magnaporthales</taxon>
        <taxon>Pyriculariaceae</taxon>
        <taxon>Pyricularia</taxon>
    </lineage>
</organism>
<accession>A0A6P8BD76</accession>
<reference evidence="9" key="2">
    <citation type="submission" date="2019-10" db="EMBL/GenBank/DDBJ databases">
        <authorList>
            <consortium name="NCBI Genome Project"/>
        </authorList>
    </citation>
    <scope>NUCLEOTIDE SEQUENCE</scope>
    <source>
        <strain evidence="9">NI907</strain>
    </source>
</reference>
<dbReference type="SUPFAM" id="SSF48264">
    <property type="entry name" value="Cytochrome P450"/>
    <property type="match status" value="1"/>
</dbReference>
<dbReference type="Pfam" id="PF00067">
    <property type="entry name" value="p450"/>
    <property type="match status" value="1"/>
</dbReference>
<dbReference type="Gene3D" id="1.10.630.10">
    <property type="entry name" value="Cytochrome P450"/>
    <property type="match status" value="1"/>
</dbReference>
<dbReference type="InterPro" id="IPR002401">
    <property type="entry name" value="Cyt_P450_E_grp-I"/>
</dbReference>